<dbReference type="PROSITE" id="PS50166">
    <property type="entry name" value="IMPORTIN_B_NT"/>
    <property type="match status" value="1"/>
</dbReference>
<dbReference type="GO" id="GO:0031267">
    <property type="term" value="F:small GTPase binding"/>
    <property type="evidence" value="ECO:0007669"/>
    <property type="project" value="InterPro"/>
</dbReference>
<accession>A0A392QAT7</accession>
<dbReference type="GO" id="GO:0005049">
    <property type="term" value="F:nuclear export signal receptor activity"/>
    <property type="evidence" value="ECO:0007669"/>
    <property type="project" value="InterPro"/>
</dbReference>
<dbReference type="Gene3D" id="1.25.10.10">
    <property type="entry name" value="Leucine-rich Repeat Variant"/>
    <property type="match status" value="1"/>
</dbReference>
<dbReference type="PANTHER" id="PTHR11223:SF2">
    <property type="entry name" value="EXPORTIN-1"/>
    <property type="match status" value="1"/>
</dbReference>
<dbReference type="AlphaFoldDB" id="A0A392QAT7"/>
<organism evidence="3 4">
    <name type="scientific">Trifolium medium</name>
    <dbReference type="NCBI Taxonomy" id="97028"/>
    <lineage>
        <taxon>Eukaryota</taxon>
        <taxon>Viridiplantae</taxon>
        <taxon>Streptophyta</taxon>
        <taxon>Embryophyta</taxon>
        <taxon>Tracheophyta</taxon>
        <taxon>Spermatophyta</taxon>
        <taxon>Magnoliopsida</taxon>
        <taxon>eudicotyledons</taxon>
        <taxon>Gunneridae</taxon>
        <taxon>Pentapetalae</taxon>
        <taxon>rosids</taxon>
        <taxon>fabids</taxon>
        <taxon>Fabales</taxon>
        <taxon>Fabaceae</taxon>
        <taxon>Papilionoideae</taxon>
        <taxon>50 kb inversion clade</taxon>
        <taxon>NPAAA clade</taxon>
        <taxon>Hologalegina</taxon>
        <taxon>IRL clade</taxon>
        <taxon>Trifolieae</taxon>
        <taxon>Trifolium</taxon>
    </lineage>
</organism>
<feature type="non-terminal residue" evidence="3">
    <location>
        <position position="1"/>
    </location>
</feature>
<dbReference type="PANTHER" id="PTHR11223">
    <property type="entry name" value="EXPORTIN 1/5"/>
    <property type="match status" value="1"/>
</dbReference>
<dbReference type="GO" id="GO:0005634">
    <property type="term" value="C:nucleus"/>
    <property type="evidence" value="ECO:0007669"/>
    <property type="project" value="TreeGrafter"/>
</dbReference>
<reference evidence="3 4" key="1">
    <citation type="journal article" date="2018" name="Front. Plant Sci.">
        <title>Red Clover (Trifolium pratense) and Zigzag Clover (T. medium) - A Picture of Genomic Similarities and Differences.</title>
        <authorList>
            <person name="Dluhosova J."/>
            <person name="Istvanek J."/>
            <person name="Nedelnik J."/>
            <person name="Repkova J."/>
        </authorList>
    </citation>
    <scope>NUCLEOTIDE SEQUENCE [LARGE SCALE GENOMIC DNA]</scope>
    <source>
        <strain evidence="4">cv. 10/8</strain>
        <tissue evidence="3">Leaf</tissue>
    </source>
</reference>
<dbReference type="GO" id="GO:0000055">
    <property type="term" value="P:ribosomal large subunit export from nucleus"/>
    <property type="evidence" value="ECO:0007669"/>
    <property type="project" value="TreeGrafter"/>
</dbReference>
<comment type="similarity">
    <text evidence="1">Belongs to the exportin family.</text>
</comment>
<proteinExistence type="inferred from homology"/>
<sequence>VLEGVIKYRWNALPAEQRDGMKNFISDIIVQLSSNEASFRMERLYVNKLNIILVQGEGSTKSLTGGALKFHR</sequence>
<evidence type="ECO:0000259" key="2">
    <source>
        <dbReference type="PROSITE" id="PS50166"/>
    </source>
</evidence>
<name>A0A392QAT7_9FABA</name>
<dbReference type="GO" id="GO:0006611">
    <property type="term" value="P:protein export from nucleus"/>
    <property type="evidence" value="ECO:0007669"/>
    <property type="project" value="InterPro"/>
</dbReference>
<dbReference type="EMBL" id="LXQA010122734">
    <property type="protein sequence ID" value="MCI20992.1"/>
    <property type="molecule type" value="Genomic_DNA"/>
</dbReference>
<dbReference type="GO" id="GO:0005737">
    <property type="term" value="C:cytoplasm"/>
    <property type="evidence" value="ECO:0007669"/>
    <property type="project" value="TreeGrafter"/>
</dbReference>
<protein>
    <submittedName>
        <fullName evidence="3">Exportin-1-like</fullName>
    </submittedName>
</protein>
<dbReference type="Pfam" id="PF03810">
    <property type="entry name" value="IBN_N"/>
    <property type="match status" value="1"/>
</dbReference>
<keyword evidence="4" id="KW-1185">Reference proteome</keyword>
<comment type="caution">
    <text evidence="3">The sequence shown here is derived from an EMBL/GenBank/DDBJ whole genome shotgun (WGS) entry which is preliminary data.</text>
</comment>
<evidence type="ECO:0000256" key="1">
    <source>
        <dbReference type="ARBA" id="ARBA00009466"/>
    </source>
</evidence>
<feature type="domain" description="Importin N-terminal" evidence="2">
    <location>
        <begin position="1"/>
        <end position="31"/>
    </location>
</feature>
<dbReference type="GO" id="GO:0000056">
    <property type="term" value="P:ribosomal small subunit export from nucleus"/>
    <property type="evidence" value="ECO:0007669"/>
    <property type="project" value="TreeGrafter"/>
</dbReference>
<evidence type="ECO:0000313" key="4">
    <source>
        <dbReference type="Proteomes" id="UP000265520"/>
    </source>
</evidence>
<evidence type="ECO:0000313" key="3">
    <source>
        <dbReference type="EMBL" id="MCI20992.1"/>
    </source>
</evidence>
<dbReference type="InterPro" id="IPR001494">
    <property type="entry name" value="Importin-beta_N"/>
</dbReference>
<dbReference type="InterPro" id="IPR045065">
    <property type="entry name" value="XPO1/5"/>
</dbReference>
<dbReference type="InterPro" id="IPR011989">
    <property type="entry name" value="ARM-like"/>
</dbReference>
<dbReference type="Proteomes" id="UP000265520">
    <property type="component" value="Unassembled WGS sequence"/>
</dbReference>